<dbReference type="GeneID" id="11500763"/>
<name>G8ZSD6_TORDE</name>
<keyword evidence="6" id="KW-0445">Lipid transport</keyword>
<dbReference type="PANTHER" id="PTHR13466:SF19">
    <property type="entry name" value="NUCLEUS-VACUOLE JUNCTION PROTEIN 2"/>
    <property type="match status" value="1"/>
</dbReference>
<evidence type="ECO:0000256" key="6">
    <source>
        <dbReference type="ARBA" id="ARBA00023055"/>
    </source>
</evidence>
<dbReference type="GO" id="GO:0008289">
    <property type="term" value="F:lipid binding"/>
    <property type="evidence" value="ECO:0007669"/>
    <property type="project" value="UniProtKB-KW"/>
</dbReference>
<dbReference type="STRING" id="1076872.G8ZSD6"/>
<dbReference type="GO" id="GO:0005789">
    <property type="term" value="C:endoplasmic reticulum membrane"/>
    <property type="evidence" value="ECO:0007669"/>
    <property type="project" value="UniProtKB-SubCell"/>
</dbReference>
<dbReference type="GO" id="GO:0035621">
    <property type="term" value="P:ER to Golgi ceramide transport"/>
    <property type="evidence" value="ECO:0007669"/>
    <property type="project" value="EnsemblFungi"/>
</dbReference>
<dbReference type="eggNOG" id="KOG2238">
    <property type="taxonomic scope" value="Eukaryota"/>
</dbReference>
<dbReference type="CDD" id="cd21675">
    <property type="entry name" value="SMP_TEX2"/>
    <property type="match status" value="1"/>
</dbReference>
<dbReference type="GO" id="GO:1990456">
    <property type="term" value="P:mitochondrion-endoplasmic reticulum membrane tethering"/>
    <property type="evidence" value="ECO:0007669"/>
    <property type="project" value="TreeGrafter"/>
</dbReference>
<dbReference type="GO" id="GO:0032865">
    <property type="term" value="C:ERMES complex"/>
    <property type="evidence" value="ECO:0007669"/>
    <property type="project" value="TreeGrafter"/>
</dbReference>
<feature type="compositionally biased region" description="Low complexity" evidence="9">
    <location>
        <begin position="615"/>
        <end position="629"/>
    </location>
</feature>
<evidence type="ECO:0000313" key="13">
    <source>
        <dbReference type="EMBL" id="CCE91428.1"/>
    </source>
</evidence>
<dbReference type="GO" id="GO:0015914">
    <property type="term" value="P:phospholipid transport"/>
    <property type="evidence" value="ECO:0007669"/>
    <property type="project" value="TreeGrafter"/>
</dbReference>
<feature type="transmembrane region" description="Helical" evidence="10">
    <location>
        <begin position="6"/>
        <end position="29"/>
    </location>
</feature>
<dbReference type="HOGENOM" id="CLU_012852_2_0_1"/>
<dbReference type="RefSeq" id="XP_003680639.1">
    <property type="nucleotide sequence ID" value="XM_003680591.1"/>
</dbReference>
<keyword evidence="4" id="KW-0256">Endoplasmic reticulum</keyword>
<dbReference type="InterPro" id="IPR031468">
    <property type="entry name" value="SMP_LBD"/>
</dbReference>
<gene>
    <name evidence="13" type="primary">TDEL0C05390</name>
    <name evidence="13" type="ORF">TDEL_0C05390</name>
</gene>
<evidence type="ECO:0000256" key="2">
    <source>
        <dbReference type="ARBA" id="ARBA00022448"/>
    </source>
</evidence>
<protein>
    <recommendedName>
        <fullName evidence="15">SMP-LTD domain-containing protein</fullName>
    </recommendedName>
</protein>
<evidence type="ECO:0000256" key="1">
    <source>
        <dbReference type="ARBA" id="ARBA00004586"/>
    </source>
</evidence>
<evidence type="ECO:0000256" key="8">
    <source>
        <dbReference type="ARBA" id="ARBA00023136"/>
    </source>
</evidence>
<evidence type="ECO:0000259" key="11">
    <source>
        <dbReference type="PROSITE" id="PS50003"/>
    </source>
</evidence>
<keyword evidence="2" id="KW-0813">Transport</keyword>
<dbReference type="GO" id="GO:0033116">
    <property type="term" value="C:endoplasmic reticulum-Golgi intermediate compartment membrane"/>
    <property type="evidence" value="ECO:0007669"/>
    <property type="project" value="EnsemblFungi"/>
</dbReference>
<evidence type="ECO:0000256" key="9">
    <source>
        <dbReference type="SAM" id="MobiDB-lite"/>
    </source>
</evidence>
<evidence type="ECO:0000256" key="5">
    <source>
        <dbReference type="ARBA" id="ARBA00022989"/>
    </source>
</evidence>
<feature type="compositionally biased region" description="Acidic residues" evidence="9">
    <location>
        <begin position="513"/>
        <end position="524"/>
    </location>
</feature>
<feature type="domain" description="PH" evidence="11">
    <location>
        <begin position="70"/>
        <end position="223"/>
    </location>
</feature>
<keyword evidence="8 10" id="KW-0472">Membrane</keyword>
<feature type="compositionally biased region" description="Polar residues" evidence="9">
    <location>
        <begin position="564"/>
        <end position="573"/>
    </location>
</feature>
<evidence type="ECO:0000256" key="3">
    <source>
        <dbReference type="ARBA" id="ARBA00022692"/>
    </source>
</evidence>
<dbReference type="GO" id="GO:0005319">
    <property type="term" value="F:lipid transporter activity"/>
    <property type="evidence" value="ECO:0007669"/>
    <property type="project" value="EnsemblFungi"/>
</dbReference>
<dbReference type="InterPro" id="IPR019411">
    <property type="entry name" value="MMM1_dom"/>
</dbReference>
<dbReference type="FunCoup" id="G8ZSD6">
    <property type="interactions" value="36"/>
</dbReference>
<dbReference type="Proteomes" id="UP000005627">
    <property type="component" value="Chromosome 3"/>
</dbReference>
<dbReference type="SUPFAM" id="SSF50729">
    <property type="entry name" value="PH domain-like"/>
    <property type="match status" value="1"/>
</dbReference>
<dbReference type="InterPro" id="IPR001849">
    <property type="entry name" value="PH_domain"/>
</dbReference>
<evidence type="ECO:0000259" key="12">
    <source>
        <dbReference type="PROSITE" id="PS51847"/>
    </source>
</evidence>
<dbReference type="PROSITE" id="PS51847">
    <property type="entry name" value="SMP"/>
    <property type="match status" value="1"/>
</dbReference>
<dbReference type="Pfam" id="PF10296">
    <property type="entry name" value="MMM1"/>
    <property type="match status" value="1"/>
</dbReference>
<dbReference type="AlphaFoldDB" id="G8ZSD6"/>
<dbReference type="GO" id="GO:0071561">
    <property type="term" value="C:nucleus-vacuole junction"/>
    <property type="evidence" value="ECO:0007669"/>
    <property type="project" value="EnsemblFungi"/>
</dbReference>
<keyword evidence="5 10" id="KW-1133">Transmembrane helix</keyword>
<comment type="subcellular location">
    <subcellularLocation>
        <location evidence="1">Endoplasmic reticulum membrane</location>
    </subcellularLocation>
</comment>
<feature type="region of interest" description="Disordered" evidence="9">
    <location>
        <begin position="496"/>
        <end position="589"/>
    </location>
</feature>
<accession>G8ZSD6</accession>
<organism evidence="13 14">
    <name type="scientific">Torulaspora delbrueckii</name>
    <name type="common">Yeast</name>
    <name type="synonym">Candida colliculosa</name>
    <dbReference type="NCBI Taxonomy" id="4950"/>
    <lineage>
        <taxon>Eukaryota</taxon>
        <taxon>Fungi</taxon>
        <taxon>Dikarya</taxon>
        <taxon>Ascomycota</taxon>
        <taxon>Saccharomycotina</taxon>
        <taxon>Saccharomycetes</taxon>
        <taxon>Saccharomycetales</taxon>
        <taxon>Saccharomycetaceae</taxon>
        <taxon>Torulaspora</taxon>
    </lineage>
</organism>
<feature type="domain" description="SMP-LTD" evidence="12">
    <location>
        <begin position="264"/>
        <end position="455"/>
    </location>
</feature>
<feature type="compositionally biased region" description="Polar residues" evidence="9">
    <location>
        <begin position="656"/>
        <end position="665"/>
    </location>
</feature>
<evidence type="ECO:0000256" key="7">
    <source>
        <dbReference type="ARBA" id="ARBA00023121"/>
    </source>
</evidence>
<keyword evidence="7" id="KW-0446">Lipid-binding</keyword>
<keyword evidence="3 10" id="KW-0812">Transmembrane</keyword>
<feature type="compositionally biased region" description="Low complexity" evidence="9">
    <location>
        <begin position="672"/>
        <end position="687"/>
    </location>
</feature>
<evidence type="ECO:0000313" key="14">
    <source>
        <dbReference type="Proteomes" id="UP000005627"/>
    </source>
</evidence>
<dbReference type="KEGG" id="tdl:TDEL_0C05390"/>
<proteinExistence type="predicted"/>
<evidence type="ECO:0008006" key="15">
    <source>
        <dbReference type="Google" id="ProtNLM"/>
    </source>
</evidence>
<evidence type="ECO:0000256" key="10">
    <source>
        <dbReference type="SAM" id="Phobius"/>
    </source>
</evidence>
<dbReference type="PANTHER" id="PTHR13466">
    <property type="entry name" value="TEX2 PROTEIN-RELATED"/>
    <property type="match status" value="1"/>
</dbReference>
<dbReference type="PROSITE" id="PS50003">
    <property type="entry name" value="PH_DOMAIN"/>
    <property type="match status" value="1"/>
</dbReference>
<sequence length="735" mass="83732">MISFKLFLVIYLTGGITFLPVVLCTYWFLKQKYDELNEKYEEQREADRLLFSGIDPDFKAGEFEELHGVNVIREGWISVTRKYYHHHTELNNEDSEDVSEIPQRSQLKKKHRFYAILRHGNLFLYRDSLPRSNLVHAIPLQDSFVTLWPRNPVAELPDSSLFTKKTCISILRKGVTSINQDKLQFRADEEIKDDSQATNQFFLYIDNNIDKEDWYFSLINVAKNDLSKDERTFGLIDPNITARTAHLKTTDALYLIQTINSTENQLTTKWINAVIGRLFLAVQRTDALKDYLYTRLYEKLAKIDKPDFFGDLIVEEVDVGNSAPLITNPKLLDLAPDGLLRVSVDFKYIGDLSVIVSTKATINLGSHFRQREVPMQLSIKLKELSGPLIVLLKPPPSNRFWYTFESEPVLSLEIEPVVSSSKLSYTMITNAIKSKFAEAIKDSLVLPNWDDMVFFNTDSEIYRGGIWEKYDKNVEHPIQDHKEAILKEMSSLSKKNEILDQPSGGQTKKKDEQEDELVNGSDEESQSKSQDPTLKRRTLQKVGNLKRVLQHKSGDNLPDEHSSNEGPTDSPVAQTDGAESDGSADSNKIFKNSIKKLGKWYKEAVSPNTEDASPQEHSSSNSSNPQSPEMISNRRKSLPRRPPPSGIPSAAAYESYPTSPTSNTAEMFANQKKSISSNESSEKNFSSTLPPNYHQVHNRAFVKVRSNEFDDVSYDEELRERQLQKSNGHGTSHMK</sequence>
<dbReference type="InParanoid" id="G8ZSD6"/>
<feature type="compositionally biased region" description="Basic and acidic residues" evidence="9">
    <location>
        <begin position="552"/>
        <end position="563"/>
    </location>
</feature>
<feature type="region of interest" description="Disordered" evidence="9">
    <location>
        <begin position="605"/>
        <end position="693"/>
    </location>
</feature>
<dbReference type="EMBL" id="HE616744">
    <property type="protein sequence ID" value="CCE91428.1"/>
    <property type="molecule type" value="Genomic_DNA"/>
</dbReference>
<keyword evidence="14" id="KW-1185">Reference proteome</keyword>
<evidence type="ECO:0000256" key="4">
    <source>
        <dbReference type="ARBA" id="ARBA00022824"/>
    </source>
</evidence>
<reference evidence="13 14" key="1">
    <citation type="journal article" date="2011" name="Proc. Natl. Acad. Sci. U.S.A.">
        <title>Evolutionary erosion of yeast sex chromosomes by mating-type switching accidents.</title>
        <authorList>
            <person name="Gordon J.L."/>
            <person name="Armisen D."/>
            <person name="Proux-Wera E."/>
            <person name="Oheigeartaigh S.S."/>
            <person name="Byrne K.P."/>
            <person name="Wolfe K.H."/>
        </authorList>
    </citation>
    <scope>NUCLEOTIDE SEQUENCE [LARGE SCALE GENOMIC DNA]</scope>
    <source>
        <strain evidence="14">ATCC 10662 / CBS 1146 / NBRC 0425 / NCYC 2629 / NRRL Y-866</strain>
    </source>
</reference>
<dbReference type="OrthoDB" id="26740at2759"/>